<dbReference type="FunFam" id="1.10.10.10:FF:000131">
    <property type="entry name" value="la-related protein 1B isoform X2"/>
    <property type="match status" value="1"/>
</dbReference>
<dbReference type="AlphaFoldDB" id="A0A8K0H3Y9"/>
<feature type="compositionally biased region" description="Basic and acidic residues" evidence="3">
    <location>
        <begin position="209"/>
        <end position="223"/>
    </location>
</feature>
<reference evidence="5" key="1">
    <citation type="submission" date="2020-03" db="EMBL/GenBank/DDBJ databases">
        <title>A high-quality chromosome-level genome assembly of a woody plant with both climbing and erect habits, Rhamnella rubrinervis.</title>
        <authorList>
            <person name="Lu Z."/>
            <person name="Yang Y."/>
            <person name="Zhu X."/>
            <person name="Sun Y."/>
        </authorList>
    </citation>
    <scope>NUCLEOTIDE SEQUENCE</scope>
    <source>
        <strain evidence="5">BYM</strain>
        <tissue evidence="5">Leaf</tissue>
    </source>
</reference>
<dbReference type="PROSITE" id="PS50961">
    <property type="entry name" value="HTH_LA"/>
    <property type="match status" value="1"/>
</dbReference>
<keyword evidence="6" id="KW-1185">Reference proteome</keyword>
<dbReference type="SMART" id="SM00715">
    <property type="entry name" value="LA"/>
    <property type="match status" value="1"/>
</dbReference>
<name>A0A8K0H3Y9_9ROSA</name>
<feature type="compositionally biased region" description="Low complexity" evidence="3">
    <location>
        <begin position="91"/>
        <end position="106"/>
    </location>
</feature>
<dbReference type="SUPFAM" id="SSF46785">
    <property type="entry name" value="Winged helix' DNA-binding domain"/>
    <property type="match status" value="1"/>
</dbReference>
<dbReference type="Pfam" id="PF05383">
    <property type="entry name" value="La"/>
    <property type="match status" value="1"/>
</dbReference>
<dbReference type="EMBL" id="VOIH02000005">
    <property type="protein sequence ID" value="KAF3445317.1"/>
    <property type="molecule type" value="Genomic_DNA"/>
</dbReference>
<protein>
    <recommendedName>
        <fullName evidence="4">HTH La-type RNA-binding domain-containing protein</fullName>
    </recommendedName>
</protein>
<dbReference type="InterPro" id="IPR036388">
    <property type="entry name" value="WH-like_DNA-bd_sf"/>
</dbReference>
<dbReference type="InterPro" id="IPR036390">
    <property type="entry name" value="WH_DNA-bd_sf"/>
</dbReference>
<dbReference type="Proteomes" id="UP000796880">
    <property type="component" value="Unassembled WGS sequence"/>
</dbReference>
<feature type="region of interest" description="Disordered" evidence="3">
    <location>
        <begin position="416"/>
        <end position="456"/>
    </location>
</feature>
<feature type="domain" description="HTH La-type RNA-binding" evidence="4">
    <location>
        <begin position="296"/>
        <end position="385"/>
    </location>
</feature>
<keyword evidence="1 2" id="KW-0694">RNA-binding</keyword>
<feature type="compositionally biased region" description="Polar residues" evidence="3">
    <location>
        <begin position="115"/>
        <end position="126"/>
    </location>
</feature>
<evidence type="ECO:0000259" key="4">
    <source>
        <dbReference type="PROSITE" id="PS50961"/>
    </source>
</evidence>
<evidence type="ECO:0000256" key="1">
    <source>
        <dbReference type="ARBA" id="ARBA00022884"/>
    </source>
</evidence>
<dbReference type="Gene3D" id="1.10.10.10">
    <property type="entry name" value="Winged helix-like DNA-binding domain superfamily/Winged helix DNA-binding domain"/>
    <property type="match status" value="1"/>
</dbReference>
<dbReference type="GO" id="GO:0003723">
    <property type="term" value="F:RNA binding"/>
    <property type="evidence" value="ECO:0007669"/>
    <property type="project" value="UniProtKB-UniRule"/>
</dbReference>
<dbReference type="CDD" id="cd07323">
    <property type="entry name" value="LAM"/>
    <property type="match status" value="1"/>
</dbReference>
<accession>A0A8K0H3Y9</accession>
<dbReference type="InterPro" id="IPR006630">
    <property type="entry name" value="La_HTH"/>
</dbReference>
<gene>
    <name evidence="5" type="ORF">FNV43_RR10492</name>
</gene>
<organism evidence="5 6">
    <name type="scientific">Rhamnella rubrinervis</name>
    <dbReference type="NCBI Taxonomy" id="2594499"/>
    <lineage>
        <taxon>Eukaryota</taxon>
        <taxon>Viridiplantae</taxon>
        <taxon>Streptophyta</taxon>
        <taxon>Embryophyta</taxon>
        <taxon>Tracheophyta</taxon>
        <taxon>Spermatophyta</taxon>
        <taxon>Magnoliopsida</taxon>
        <taxon>eudicotyledons</taxon>
        <taxon>Gunneridae</taxon>
        <taxon>Pentapetalae</taxon>
        <taxon>rosids</taxon>
        <taxon>fabids</taxon>
        <taxon>Rosales</taxon>
        <taxon>Rhamnaceae</taxon>
        <taxon>rhamnoid group</taxon>
        <taxon>Rhamneae</taxon>
        <taxon>Rhamnella</taxon>
    </lineage>
</organism>
<evidence type="ECO:0000313" key="6">
    <source>
        <dbReference type="Proteomes" id="UP000796880"/>
    </source>
</evidence>
<feature type="compositionally biased region" description="Pro residues" evidence="3">
    <location>
        <begin position="176"/>
        <end position="185"/>
    </location>
</feature>
<dbReference type="PANTHER" id="PTHR22792">
    <property type="entry name" value="LUPUS LA PROTEIN-RELATED"/>
    <property type="match status" value="1"/>
</dbReference>
<sequence>MATAADSSSNHHSSSGPVFSGDGADSPHLRQSNLPSPWAQVVRGEPESIPAVHQSPPSSSSSSLATSLPEQIPFSDCSPSKAVPSSPPPINSAAADNANGNNGIAGRQKKPAWNKPSNGVVETTPTIDADSWPALSESTRASPKLSADPSSKPVADGSGSNAQLWGGHAHSNFTHPHPPPPPPPPPPPYHVLQMHPNAYANLIPTMPDHSPRDPSFRNNHWDTRPGGFVPQPHAVNDRRNSSRRNFGPHPHGDGTYRNNYGGRRDHDREFIYTMPMDPIRAVQFITHASPPAMFVPVADPSLSALLVNQIDYYFSDANLIKDEYLRSNMDDHGWVPISLIASFPRVKNLTHNIQLILTSLRASSVVEVQDDKVRKRNEWMKWISTSGRLSAESGSASPGNSSFNVMATSFQKMTMEEAATSQDSLAGKADPNCKAAPGTGSAESIARSHLPNGEVA</sequence>
<feature type="region of interest" description="Disordered" evidence="3">
    <location>
        <begin position="207"/>
        <end position="262"/>
    </location>
</feature>
<dbReference type="InterPro" id="IPR045180">
    <property type="entry name" value="La_dom_prot"/>
</dbReference>
<evidence type="ECO:0000256" key="3">
    <source>
        <dbReference type="SAM" id="MobiDB-lite"/>
    </source>
</evidence>
<dbReference type="OrthoDB" id="340227at2759"/>
<feature type="region of interest" description="Disordered" evidence="3">
    <location>
        <begin position="1"/>
        <end position="185"/>
    </location>
</feature>
<comment type="caution">
    <text evidence="5">The sequence shown here is derived from an EMBL/GenBank/DDBJ whole genome shotgun (WGS) entry which is preliminary data.</text>
</comment>
<dbReference type="PANTHER" id="PTHR22792:SF155">
    <property type="entry name" value="LA-RELATED PROTEIN 1C-LIKE"/>
    <property type="match status" value="1"/>
</dbReference>
<evidence type="ECO:0000313" key="5">
    <source>
        <dbReference type="EMBL" id="KAF3445317.1"/>
    </source>
</evidence>
<proteinExistence type="predicted"/>
<evidence type="ECO:0000256" key="2">
    <source>
        <dbReference type="PROSITE-ProRule" id="PRU00332"/>
    </source>
</evidence>